<proteinExistence type="predicted"/>
<sequence>MKDLINHEIEEVMARIKHKLQQLVLEEDLCLTVLLCDWILRSMTGLLTHFIDLIRLHSMPDAIMCRAFLPNLRHQAREWVATLPGNSIRTLDDFSRHFATYFSSSKQSKKTIMGLMKLVQEKDEPLKDSIDRFNPGHQGLTNVHCGKSYDEWHQKLLIQNATIQKSSQLDPRNFEKKQQIHRHGVDNVDYQEHAKP</sequence>
<reference evidence="4" key="1">
    <citation type="submission" date="2024-07" db="EMBL/GenBank/DDBJ databases">
        <title>Two chromosome-level genome assemblies of Korean endemic species Abeliophyllum distichum and Forsythia ovata (Oleaceae).</title>
        <authorList>
            <person name="Jang H."/>
        </authorList>
    </citation>
    <scope>NUCLEOTIDE SEQUENCE [LARGE SCALE GENOMIC DNA]</scope>
</reference>
<feature type="region of interest" description="Disordered" evidence="1">
    <location>
        <begin position="175"/>
        <end position="196"/>
    </location>
</feature>
<organism evidence="3 4">
    <name type="scientific">Forsythia ovata</name>
    <dbReference type="NCBI Taxonomy" id="205694"/>
    <lineage>
        <taxon>Eukaryota</taxon>
        <taxon>Viridiplantae</taxon>
        <taxon>Streptophyta</taxon>
        <taxon>Embryophyta</taxon>
        <taxon>Tracheophyta</taxon>
        <taxon>Spermatophyta</taxon>
        <taxon>Magnoliopsida</taxon>
        <taxon>eudicotyledons</taxon>
        <taxon>Gunneridae</taxon>
        <taxon>Pentapetalae</taxon>
        <taxon>asterids</taxon>
        <taxon>lamiids</taxon>
        <taxon>Lamiales</taxon>
        <taxon>Oleaceae</taxon>
        <taxon>Forsythieae</taxon>
        <taxon>Forsythia</taxon>
    </lineage>
</organism>
<comment type="caution">
    <text evidence="3">The sequence shown here is derived from an EMBL/GenBank/DDBJ whole genome shotgun (WGS) entry which is preliminary data.</text>
</comment>
<name>A0ABD1W709_9LAMI</name>
<dbReference type="PANTHER" id="PTHR33223:SF10">
    <property type="entry name" value="AMINOTRANSFERASE-LIKE PLANT MOBILE DOMAIN-CONTAINING PROTEIN"/>
    <property type="match status" value="1"/>
</dbReference>
<dbReference type="AlphaFoldDB" id="A0ABD1W709"/>
<accession>A0ABD1W709</accession>
<gene>
    <name evidence="3" type="ORF">Fot_14575</name>
</gene>
<evidence type="ECO:0000313" key="3">
    <source>
        <dbReference type="EMBL" id="KAL2545342.1"/>
    </source>
</evidence>
<evidence type="ECO:0000259" key="2">
    <source>
        <dbReference type="Pfam" id="PF03732"/>
    </source>
</evidence>
<evidence type="ECO:0000256" key="1">
    <source>
        <dbReference type="SAM" id="MobiDB-lite"/>
    </source>
</evidence>
<dbReference type="PANTHER" id="PTHR33223">
    <property type="entry name" value="CCHC-TYPE DOMAIN-CONTAINING PROTEIN"/>
    <property type="match status" value="1"/>
</dbReference>
<evidence type="ECO:0000313" key="4">
    <source>
        <dbReference type="Proteomes" id="UP001604277"/>
    </source>
</evidence>
<keyword evidence="4" id="KW-1185">Reference proteome</keyword>
<dbReference type="EMBL" id="JBFOLJ010000004">
    <property type="protein sequence ID" value="KAL2545342.1"/>
    <property type="molecule type" value="Genomic_DNA"/>
</dbReference>
<feature type="domain" description="Retrotransposon gag" evidence="2">
    <location>
        <begin position="71"/>
        <end position="135"/>
    </location>
</feature>
<dbReference type="Proteomes" id="UP001604277">
    <property type="component" value="Unassembled WGS sequence"/>
</dbReference>
<dbReference type="InterPro" id="IPR005162">
    <property type="entry name" value="Retrotrans_gag_dom"/>
</dbReference>
<protein>
    <recommendedName>
        <fullName evidence="2">Retrotransposon gag domain-containing protein</fullName>
    </recommendedName>
</protein>
<dbReference type="Pfam" id="PF03732">
    <property type="entry name" value="Retrotrans_gag"/>
    <property type="match status" value="1"/>
</dbReference>